<dbReference type="InterPro" id="IPR057748">
    <property type="entry name" value="NFRKB_WH_2"/>
</dbReference>
<comment type="caution">
    <text evidence="3">The sequence shown here is derived from an EMBL/GenBank/DDBJ whole genome shotgun (WGS) entry which is preliminary data.</text>
</comment>
<dbReference type="EMBL" id="BPVZ01000024">
    <property type="protein sequence ID" value="GKV05730.1"/>
    <property type="molecule type" value="Genomic_DNA"/>
</dbReference>
<dbReference type="PANTHER" id="PTHR13052:SF0">
    <property type="entry name" value="DNA-BINDING PROTEIN-LIKE"/>
    <property type="match status" value="1"/>
</dbReference>
<keyword evidence="4" id="KW-1185">Reference proteome</keyword>
<evidence type="ECO:0000259" key="2">
    <source>
        <dbReference type="Pfam" id="PF25793"/>
    </source>
</evidence>
<dbReference type="Pfam" id="PF25793">
    <property type="entry name" value="WHD_2nd_NFRKB"/>
    <property type="match status" value="1"/>
</dbReference>
<reference evidence="3 4" key="1">
    <citation type="journal article" date="2021" name="Commun. Biol.">
        <title>The genome of Shorea leprosula (Dipterocarpaceae) highlights the ecological relevance of drought in aseasonal tropical rainforests.</title>
        <authorList>
            <person name="Ng K.K.S."/>
            <person name="Kobayashi M.J."/>
            <person name="Fawcett J.A."/>
            <person name="Hatakeyama M."/>
            <person name="Paape T."/>
            <person name="Ng C.H."/>
            <person name="Ang C.C."/>
            <person name="Tnah L.H."/>
            <person name="Lee C.T."/>
            <person name="Nishiyama T."/>
            <person name="Sese J."/>
            <person name="O'Brien M.J."/>
            <person name="Copetti D."/>
            <person name="Mohd Noor M.I."/>
            <person name="Ong R.C."/>
            <person name="Putra M."/>
            <person name="Sireger I.Z."/>
            <person name="Indrioko S."/>
            <person name="Kosugi Y."/>
            <person name="Izuno A."/>
            <person name="Isagi Y."/>
            <person name="Lee S.L."/>
            <person name="Shimizu K.K."/>
        </authorList>
    </citation>
    <scope>NUCLEOTIDE SEQUENCE [LARGE SCALE GENOMIC DNA]</scope>
    <source>
        <strain evidence="3">214</strain>
    </source>
</reference>
<feature type="compositionally biased region" description="Polar residues" evidence="1">
    <location>
        <begin position="42"/>
        <end position="55"/>
    </location>
</feature>
<feature type="region of interest" description="Disordered" evidence="1">
    <location>
        <begin position="1"/>
        <end position="102"/>
    </location>
</feature>
<protein>
    <recommendedName>
        <fullName evidence="2">Nuclear factor related to kappa-B-binding protein second winged helix domain-containing protein</fullName>
    </recommendedName>
</protein>
<dbReference type="Proteomes" id="UP001054252">
    <property type="component" value="Unassembled WGS sequence"/>
</dbReference>
<dbReference type="GO" id="GO:0031011">
    <property type="term" value="C:Ino80 complex"/>
    <property type="evidence" value="ECO:0007669"/>
    <property type="project" value="InterPro"/>
</dbReference>
<evidence type="ECO:0000313" key="4">
    <source>
        <dbReference type="Proteomes" id="UP001054252"/>
    </source>
</evidence>
<dbReference type="InterPro" id="IPR024867">
    <property type="entry name" value="NFRKB"/>
</dbReference>
<dbReference type="AlphaFoldDB" id="A0AAV5J417"/>
<evidence type="ECO:0000313" key="3">
    <source>
        <dbReference type="EMBL" id="GKV05730.1"/>
    </source>
</evidence>
<dbReference type="PANTHER" id="PTHR13052">
    <property type="entry name" value="NFRKB-RELATED"/>
    <property type="match status" value="1"/>
</dbReference>
<accession>A0AAV5J417</accession>
<sequence>MAKKRSRVLNVAETNRIEDEDTELDDLSQPRPYSARNLATHGKQNSSSRFKNNGLNAPADKKLGNSSPSGQSGHKIKFRYSASSSPAHSPPDEVARLNNNPMADDHCARRSLEIAEREKYTPDAVEAALTLMDISWDVSRWCKSNSHSSVGNHGTNMMDGIKIKNGDQNSKKECCNSHSTKKARTFQKFCDEDLGEGEIGGKLSSLSSKETCLVQRKQKKRKVGSDSSLPQSEYMNYGVTEEDRSYERCGDLGTKEHKRDRLNPLSPTVWRVGPHHPHVYSEEVLEEDELPLSSLMIHRLKKVQAQYGSSKGLTDYSSFSATEALNYTVPEAKNIKFSLVSPTPHTGFLFSIIHFLSAIRMAMVAPDATDDPATFDKCSLKRNHKSDKSYHGKKKLSSSRVKQYNLPLLPIQEIVSRVRLNPGDPFILETQEPLQDLVKGALKIFSSTKAPQGARSWEPLTVYSKSKKSWSWVGPVSFRPGNPVKENLSAEAWGLPHKMLQNLVDSFADWLKSAQKTFQIIGSLPEPPPNLNFITLDVGERLGRLKPRSAGATISPCSEELRVYFRKEEAVSISGKPSSRCREHFMLKANRPPHITVLSLVRDAAARLPDGVGTRADVCILMRDSQYIVEDISEEQLTQVVSGGLDRLHYESDPCVQFDGETRFWVYLHGDRDEDDFDEDGTVSTIKRHGRH</sequence>
<name>A0AAV5J417_9ROSI</name>
<proteinExistence type="predicted"/>
<organism evidence="3 4">
    <name type="scientific">Rubroshorea leprosula</name>
    <dbReference type="NCBI Taxonomy" id="152421"/>
    <lineage>
        <taxon>Eukaryota</taxon>
        <taxon>Viridiplantae</taxon>
        <taxon>Streptophyta</taxon>
        <taxon>Embryophyta</taxon>
        <taxon>Tracheophyta</taxon>
        <taxon>Spermatophyta</taxon>
        <taxon>Magnoliopsida</taxon>
        <taxon>eudicotyledons</taxon>
        <taxon>Gunneridae</taxon>
        <taxon>Pentapetalae</taxon>
        <taxon>rosids</taxon>
        <taxon>malvids</taxon>
        <taxon>Malvales</taxon>
        <taxon>Dipterocarpaceae</taxon>
        <taxon>Rubroshorea</taxon>
    </lineage>
</organism>
<gene>
    <name evidence="3" type="ORF">SLEP1_g17704</name>
</gene>
<feature type="domain" description="Nuclear factor related to kappa-B-binding protein second winged helix" evidence="2">
    <location>
        <begin position="573"/>
        <end position="675"/>
    </location>
</feature>
<evidence type="ECO:0000256" key="1">
    <source>
        <dbReference type="SAM" id="MobiDB-lite"/>
    </source>
</evidence>